<dbReference type="CDD" id="cd04301">
    <property type="entry name" value="NAT_SF"/>
    <property type="match status" value="1"/>
</dbReference>
<feature type="domain" description="N-acetyltransferase" evidence="1">
    <location>
        <begin position="1"/>
        <end position="159"/>
    </location>
</feature>
<dbReference type="eggNOG" id="COG3153">
    <property type="taxonomic scope" value="Bacteria"/>
</dbReference>
<evidence type="ECO:0000313" key="3">
    <source>
        <dbReference type="Proteomes" id="UP000003340"/>
    </source>
</evidence>
<protein>
    <submittedName>
        <fullName evidence="2">Acetyltransferase, GNAT family</fullName>
    </submittedName>
</protein>
<dbReference type="InterPro" id="IPR016181">
    <property type="entry name" value="Acyl_CoA_acyltransferase"/>
</dbReference>
<dbReference type="HOGENOM" id="CLU_081840_1_1_9"/>
<accession>C0EG11</accession>
<dbReference type="PROSITE" id="PS51186">
    <property type="entry name" value="GNAT"/>
    <property type="match status" value="1"/>
</dbReference>
<evidence type="ECO:0000313" key="2">
    <source>
        <dbReference type="EMBL" id="EEG29622.1"/>
    </source>
</evidence>
<name>C0EG11_9FIRM</name>
<reference evidence="2 3" key="2">
    <citation type="submission" date="2009-02" db="EMBL/GenBank/DDBJ databases">
        <title>Draft genome sequence of Clostridium methylpentosum (DSM 5476).</title>
        <authorList>
            <person name="Sudarsanam P."/>
            <person name="Ley R."/>
            <person name="Guruge J."/>
            <person name="Turnbaugh P.J."/>
            <person name="Mahowald M."/>
            <person name="Liep D."/>
            <person name="Gordon J."/>
        </authorList>
    </citation>
    <scope>NUCLEOTIDE SEQUENCE [LARGE SCALE GENOMIC DNA]</scope>
    <source>
        <strain evidence="2 3">DSM 5476</strain>
    </source>
</reference>
<sequence>MTIRLEEKKDYFAVENLTREAFWNVYQPGCFEHLVLHNLRDDACFVPELDYVVEIDGKIIANIVYAKGNLELENGKTTELLLFGPVSVLPQYQKKGYGDQLIRFTLNKAKQMGYPAVVITGNPEYYKKFGFESASKYGLFLKGMDCKEDFPFFLIKVLDPDRVGSLKGIYSDPACYELNEEELVEFEKKFPPKVKEKRPGQLI</sequence>
<dbReference type="STRING" id="537013.CLOSTMETH_02803"/>
<proteinExistence type="predicted"/>
<comment type="caution">
    <text evidence="2">The sequence shown here is derived from an EMBL/GenBank/DDBJ whole genome shotgun (WGS) entry which is preliminary data.</text>
</comment>
<dbReference type="Proteomes" id="UP000003340">
    <property type="component" value="Unassembled WGS sequence"/>
</dbReference>
<dbReference type="EMBL" id="ACEC01000094">
    <property type="protein sequence ID" value="EEG29622.1"/>
    <property type="molecule type" value="Genomic_DNA"/>
</dbReference>
<dbReference type="AlphaFoldDB" id="C0EG11"/>
<gene>
    <name evidence="2" type="ORF">CLOSTMETH_02803</name>
</gene>
<dbReference type="InterPro" id="IPR000182">
    <property type="entry name" value="GNAT_dom"/>
</dbReference>
<dbReference type="GO" id="GO:0016747">
    <property type="term" value="F:acyltransferase activity, transferring groups other than amino-acyl groups"/>
    <property type="evidence" value="ECO:0007669"/>
    <property type="project" value="InterPro"/>
</dbReference>
<reference evidence="2 3" key="1">
    <citation type="submission" date="2009-01" db="EMBL/GenBank/DDBJ databases">
        <authorList>
            <person name="Fulton L."/>
            <person name="Clifton S."/>
            <person name="Fulton B."/>
            <person name="Xu J."/>
            <person name="Minx P."/>
            <person name="Pepin K.H."/>
            <person name="Johnson M."/>
            <person name="Bhonagiri V."/>
            <person name="Nash W.E."/>
            <person name="Mardis E.R."/>
            <person name="Wilson R.K."/>
        </authorList>
    </citation>
    <scope>NUCLEOTIDE SEQUENCE [LARGE SCALE GENOMIC DNA]</scope>
    <source>
        <strain evidence="2 3">DSM 5476</strain>
    </source>
</reference>
<evidence type="ECO:0000259" key="1">
    <source>
        <dbReference type="PROSITE" id="PS51186"/>
    </source>
</evidence>
<keyword evidence="3" id="KW-1185">Reference proteome</keyword>
<dbReference type="SUPFAM" id="SSF55729">
    <property type="entry name" value="Acyl-CoA N-acyltransferases (Nat)"/>
    <property type="match status" value="1"/>
</dbReference>
<organism evidence="2 3">
    <name type="scientific">[Clostridium] methylpentosum DSM 5476</name>
    <dbReference type="NCBI Taxonomy" id="537013"/>
    <lineage>
        <taxon>Bacteria</taxon>
        <taxon>Bacillati</taxon>
        <taxon>Bacillota</taxon>
        <taxon>Clostridia</taxon>
        <taxon>Eubacteriales</taxon>
        <taxon>Oscillospiraceae</taxon>
        <taxon>Oscillospiraceae incertae sedis</taxon>
    </lineage>
</organism>
<dbReference type="Pfam" id="PF13527">
    <property type="entry name" value="Acetyltransf_9"/>
    <property type="match status" value="1"/>
</dbReference>
<keyword evidence="2" id="KW-0808">Transferase</keyword>
<dbReference type="Gene3D" id="3.40.630.30">
    <property type="match status" value="1"/>
</dbReference>